<dbReference type="Proteomes" id="UP000786662">
    <property type="component" value="Unassembled WGS sequence"/>
</dbReference>
<reference evidence="1" key="1">
    <citation type="submission" date="2020-07" db="EMBL/GenBank/DDBJ databases">
        <title>Huge and variable diversity of episymbiotic CPR bacteria and DPANN archaea in groundwater ecosystems.</title>
        <authorList>
            <person name="He C.Y."/>
            <person name="Keren R."/>
            <person name="Whittaker M."/>
            <person name="Farag I.F."/>
            <person name="Doudna J."/>
            <person name="Cate J.H.D."/>
            <person name="Banfield J.F."/>
        </authorList>
    </citation>
    <scope>NUCLEOTIDE SEQUENCE</scope>
    <source>
        <strain evidence="1">NC_groundwater_191_Ag_S-0.1um_45_8</strain>
    </source>
</reference>
<comment type="caution">
    <text evidence="1">The sequence shown here is derived from an EMBL/GenBank/DDBJ whole genome shotgun (WGS) entry which is preliminary data.</text>
</comment>
<sequence>MITQLTLATVRVKGSCLNWEHCEEEEYSHNGDETTWTLGWQAAQRRAIARLQFDHLRRCGCGQAKYQTLATTI</sequence>
<organism evidence="1 2">
    <name type="scientific">Candidatus Sungiibacteriota bacterium</name>
    <dbReference type="NCBI Taxonomy" id="2750080"/>
    <lineage>
        <taxon>Bacteria</taxon>
        <taxon>Candidatus Sungiibacteriota</taxon>
    </lineage>
</organism>
<evidence type="ECO:0000313" key="1">
    <source>
        <dbReference type="EMBL" id="MBI2052477.1"/>
    </source>
</evidence>
<dbReference type="EMBL" id="JACOYY010000065">
    <property type="protein sequence ID" value="MBI2052477.1"/>
    <property type="molecule type" value="Genomic_DNA"/>
</dbReference>
<gene>
    <name evidence="1" type="ORF">HYT38_02240</name>
</gene>
<accession>A0A9D6HSQ7</accession>
<protein>
    <submittedName>
        <fullName evidence="1">Uncharacterized protein</fullName>
    </submittedName>
</protein>
<proteinExistence type="predicted"/>
<name>A0A9D6HSQ7_9BACT</name>
<dbReference type="AlphaFoldDB" id="A0A9D6HSQ7"/>
<evidence type="ECO:0000313" key="2">
    <source>
        <dbReference type="Proteomes" id="UP000786662"/>
    </source>
</evidence>